<comment type="caution">
    <text evidence="14">The sequence shown here is derived from an EMBL/GenBank/DDBJ whole genome shotgun (WGS) entry which is preliminary data.</text>
</comment>
<sequence>MKMTTLAAAMIGLGGAVGAAPARSAVEIYGVLDTAVEHLRSSTGQHASLMKQTGHVPSRVGLRGREDLGNGMQARFELESGLGLDSGSLLQGGRMFGRSAYVGLGSRQWGEVRLGRQLSLMQGALAPYDPDHFSPYSPALAMQLSDLSQTSLDNVASYWSPTVGGFALALAFASGENAPVAPNPGAPQVVGPGTARHTRAALLTYRRAGLSAGVAAMALVQAMVFSFLERMGMDRGFGAGAVTAVLIALGIVNLFPAPLAAVLEQRWPARAVLCWGPLVQASLIAQGTAFPPYAAGALFFSAAMIFTHTFAFGVLARLEPSGRLVAATPAMLMTGSAIGPFLGGTLVKSAGYGALGWAAVGIAGAAVLAFHLACRRLPSARTLART</sequence>
<dbReference type="InterPro" id="IPR036259">
    <property type="entry name" value="MFS_trans_sf"/>
</dbReference>
<dbReference type="InterPro" id="IPR050298">
    <property type="entry name" value="Gram-neg_bact_OMP"/>
</dbReference>
<feature type="transmembrane region" description="Helical" evidence="11">
    <location>
        <begin position="293"/>
        <end position="316"/>
    </location>
</feature>
<evidence type="ECO:0000313" key="15">
    <source>
        <dbReference type="Proteomes" id="UP001501706"/>
    </source>
</evidence>
<keyword evidence="4" id="KW-1134">Transmembrane beta strand</keyword>
<evidence type="ECO:0000256" key="2">
    <source>
        <dbReference type="ARBA" id="ARBA00011233"/>
    </source>
</evidence>
<evidence type="ECO:0000256" key="6">
    <source>
        <dbReference type="ARBA" id="ARBA00022729"/>
    </source>
</evidence>
<keyword evidence="6 12" id="KW-0732">Signal</keyword>
<gene>
    <name evidence="14" type="ORF">GCM10009097_12580</name>
</gene>
<dbReference type="EMBL" id="BAAAEN010000003">
    <property type="protein sequence ID" value="GAA0497795.1"/>
    <property type="molecule type" value="Genomic_DNA"/>
</dbReference>
<feature type="transmembrane region" description="Helical" evidence="11">
    <location>
        <begin position="323"/>
        <end position="342"/>
    </location>
</feature>
<dbReference type="Proteomes" id="UP001501706">
    <property type="component" value="Unassembled WGS sequence"/>
</dbReference>
<evidence type="ECO:0000256" key="1">
    <source>
        <dbReference type="ARBA" id="ARBA00004571"/>
    </source>
</evidence>
<keyword evidence="15" id="KW-1185">Reference proteome</keyword>
<feature type="signal peptide" evidence="12">
    <location>
        <begin position="1"/>
        <end position="19"/>
    </location>
</feature>
<dbReference type="PANTHER" id="PTHR34501">
    <property type="entry name" value="PROTEIN YDDL-RELATED"/>
    <property type="match status" value="1"/>
</dbReference>
<dbReference type="RefSeq" id="WP_343927270.1">
    <property type="nucleotide sequence ID" value="NZ_BAAAEN010000003.1"/>
</dbReference>
<keyword evidence="5 11" id="KW-0812">Transmembrane</keyword>
<evidence type="ECO:0000256" key="12">
    <source>
        <dbReference type="SAM" id="SignalP"/>
    </source>
</evidence>
<evidence type="ECO:0000259" key="13">
    <source>
        <dbReference type="Pfam" id="PF13609"/>
    </source>
</evidence>
<keyword evidence="11" id="KW-1133">Transmembrane helix</keyword>
<comment type="subunit">
    <text evidence="2">Homotrimer.</text>
</comment>
<evidence type="ECO:0000256" key="7">
    <source>
        <dbReference type="ARBA" id="ARBA00023065"/>
    </source>
</evidence>
<comment type="subcellular location">
    <subcellularLocation>
        <location evidence="1">Cell outer membrane</location>
        <topology evidence="1">Multi-pass membrane protein</topology>
    </subcellularLocation>
</comment>
<name>A0ABP3LCA7_9BURK</name>
<feature type="domain" description="Porin" evidence="13">
    <location>
        <begin position="12"/>
        <end position="216"/>
    </location>
</feature>
<feature type="chain" id="PRO_5046533566" description="Porin domain-containing protein" evidence="12">
    <location>
        <begin position="20"/>
        <end position="386"/>
    </location>
</feature>
<dbReference type="PANTHER" id="PTHR34501:SF9">
    <property type="entry name" value="MAJOR OUTER MEMBRANE PROTEIN P.IA"/>
    <property type="match status" value="1"/>
</dbReference>
<dbReference type="InterPro" id="IPR023614">
    <property type="entry name" value="Porin_dom_sf"/>
</dbReference>
<keyword evidence="3" id="KW-0813">Transport</keyword>
<protein>
    <recommendedName>
        <fullName evidence="13">Porin domain-containing protein</fullName>
    </recommendedName>
</protein>
<keyword evidence="10" id="KW-0998">Cell outer membrane</keyword>
<evidence type="ECO:0000256" key="5">
    <source>
        <dbReference type="ARBA" id="ARBA00022692"/>
    </source>
</evidence>
<organism evidence="14 15">
    <name type="scientific">Pigmentiphaga daeguensis</name>
    <dbReference type="NCBI Taxonomy" id="414049"/>
    <lineage>
        <taxon>Bacteria</taxon>
        <taxon>Pseudomonadati</taxon>
        <taxon>Pseudomonadota</taxon>
        <taxon>Betaproteobacteria</taxon>
        <taxon>Burkholderiales</taxon>
        <taxon>Alcaligenaceae</taxon>
        <taxon>Pigmentiphaga</taxon>
    </lineage>
</organism>
<dbReference type="InterPro" id="IPR033900">
    <property type="entry name" value="Gram_neg_porin_domain"/>
</dbReference>
<keyword evidence="7" id="KW-0406">Ion transport</keyword>
<feature type="transmembrane region" description="Helical" evidence="11">
    <location>
        <begin position="208"/>
        <end position="228"/>
    </location>
</feature>
<evidence type="ECO:0000256" key="8">
    <source>
        <dbReference type="ARBA" id="ARBA00023114"/>
    </source>
</evidence>
<evidence type="ECO:0000256" key="4">
    <source>
        <dbReference type="ARBA" id="ARBA00022452"/>
    </source>
</evidence>
<dbReference type="Pfam" id="PF13609">
    <property type="entry name" value="Porin_4"/>
    <property type="match status" value="1"/>
</dbReference>
<dbReference type="SUPFAM" id="SSF56935">
    <property type="entry name" value="Porins"/>
    <property type="match status" value="1"/>
</dbReference>
<feature type="transmembrane region" description="Helical" evidence="11">
    <location>
        <begin position="354"/>
        <end position="374"/>
    </location>
</feature>
<keyword evidence="8" id="KW-0626">Porin</keyword>
<evidence type="ECO:0000313" key="14">
    <source>
        <dbReference type="EMBL" id="GAA0497795.1"/>
    </source>
</evidence>
<dbReference type="Gene3D" id="2.40.160.10">
    <property type="entry name" value="Porin"/>
    <property type="match status" value="1"/>
</dbReference>
<evidence type="ECO:0000256" key="3">
    <source>
        <dbReference type="ARBA" id="ARBA00022448"/>
    </source>
</evidence>
<reference evidence="15" key="1">
    <citation type="journal article" date="2019" name="Int. J. Syst. Evol. Microbiol.">
        <title>The Global Catalogue of Microorganisms (GCM) 10K type strain sequencing project: providing services to taxonomists for standard genome sequencing and annotation.</title>
        <authorList>
            <consortium name="The Broad Institute Genomics Platform"/>
            <consortium name="The Broad Institute Genome Sequencing Center for Infectious Disease"/>
            <person name="Wu L."/>
            <person name="Ma J."/>
        </authorList>
    </citation>
    <scope>NUCLEOTIDE SEQUENCE [LARGE SCALE GENOMIC DNA]</scope>
    <source>
        <strain evidence="15">JCM 14330</strain>
    </source>
</reference>
<evidence type="ECO:0000256" key="10">
    <source>
        <dbReference type="ARBA" id="ARBA00023237"/>
    </source>
</evidence>
<evidence type="ECO:0000256" key="11">
    <source>
        <dbReference type="SAM" id="Phobius"/>
    </source>
</evidence>
<proteinExistence type="predicted"/>
<dbReference type="CDD" id="cd00342">
    <property type="entry name" value="gram_neg_porins"/>
    <property type="match status" value="1"/>
</dbReference>
<accession>A0ABP3LCA7</accession>
<dbReference type="SUPFAM" id="SSF103473">
    <property type="entry name" value="MFS general substrate transporter"/>
    <property type="match status" value="1"/>
</dbReference>
<keyword evidence="9 11" id="KW-0472">Membrane</keyword>
<feature type="transmembrane region" description="Helical" evidence="11">
    <location>
        <begin position="240"/>
        <end position="263"/>
    </location>
</feature>
<evidence type="ECO:0000256" key="9">
    <source>
        <dbReference type="ARBA" id="ARBA00023136"/>
    </source>
</evidence>